<evidence type="ECO:0000313" key="2">
    <source>
        <dbReference type="Proteomes" id="UP000682733"/>
    </source>
</evidence>
<comment type="caution">
    <text evidence="1">The sequence shown here is derived from an EMBL/GenBank/DDBJ whole genome shotgun (WGS) entry which is preliminary data.</text>
</comment>
<dbReference type="AlphaFoldDB" id="A0A8S2Y7X3"/>
<protein>
    <submittedName>
        <fullName evidence="1">Uncharacterized protein</fullName>
    </submittedName>
</protein>
<evidence type="ECO:0000313" key="1">
    <source>
        <dbReference type="EMBL" id="CAF4541736.1"/>
    </source>
</evidence>
<proteinExistence type="predicted"/>
<sequence length="112" mass="13023">MKSIIQSISSIISIILNDNSNSLQQLLYRLQQLHECRGQSLNLHVFLNDLLIIVQRLLAQVNICRWQAVVNGCIVRQCPWFKTTFNNKEKFYFPTDSLIQLSPTQDHTYSLT</sequence>
<accession>A0A8S2Y7X3</accession>
<dbReference type="EMBL" id="CAJOBA010107202">
    <property type="protein sequence ID" value="CAF4541736.1"/>
    <property type="molecule type" value="Genomic_DNA"/>
</dbReference>
<organism evidence="1 2">
    <name type="scientific">Didymodactylos carnosus</name>
    <dbReference type="NCBI Taxonomy" id="1234261"/>
    <lineage>
        <taxon>Eukaryota</taxon>
        <taxon>Metazoa</taxon>
        <taxon>Spiralia</taxon>
        <taxon>Gnathifera</taxon>
        <taxon>Rotifera</taxon>
        <taxon>Eurotatoria</taxon>
        <taxon>Bdelloidea</taxon>
        <taxon>Philodinida</taxon>
        <taxon>Philodinidae</taxon>
        <taxon>Didymodactylos</taxon>
    </lineage>
</organism>
<feature type="non-terminal residue" evidence="1">
    <location>
        <position position="112"/>
    </location>
</feature>
<reference evidence="1" key="1">
    <citation type="submission" date="2021-02" db="EMBL/GenBank/DDBJ databases">
        <authorList>
            <person name="Nowell W R."/>
        </authorList>
    </citation>
    <scope>NUCLEOTIDE SEQUENCE</scope>
</reference>
<dbReference type="Proteomes" id="UP000682733">
    <property type="component" value="Unassembled WGS sequence"/>
</dbReference>
<gene>
    <name evidence="1" type="ORF">TMI583_LOCUS49378</name>
</gene>
<name>A0A8S2Y7X3_9BILA</name>